<dbReference type="GO" id="GO:0003677">
    <property type="term" value="F:DNA binding"/>
    <property type="evidence" value="ECO:0007669"/>
    <property type="project" value="UniProtKB-KW"/>
</dbReference>
<protein>
    <recommendedName>
        <fullName evidence="2">AAA+ ATPase domain-containing protein</fullName>
    </recommendedName>
</protein>
<dbReference type="Gene3D" id="1.10.10.10">
    <property type="entry name" value="Winged helix-like DNA-binding domain superfamily/Winged helix DNA-binding domain"/>
    <property type="match status" value="1"/>
</dbReference>
<reference evidence="3 4" key="1">
    <citation type="submission" date="2019-02" db="EMBL/GenBank/DDBJ databases">
        <title>Deep-cultivation of Planctomycetes and their phenomic and genomic characterization uncovers novel biology.</title>
        <authorList>
            <person name="Wiegand S."/>
            <person name="Jogler M."/>
            <person name="Boedeker C."/>
            <person name="Pinto D."/>
            <person name="Vollmers J."/>
            <person name="Rivas-Marin E."/>
            <person name="Kohn T."/>
            <person name="Peeters S.H."/>
            <person name="Heuer A."/>
            <person name="Rast P."/>
            <person name="Oberbeckmann S."/>
            <person name="Bunk B."/>
            <person name="Jeske O."/>
            <person name="Meyerdierks A."/>
            <person name="Storesund J.E."/>
            <person name="Kallscheuer N."/>
            <person name="Luecker S."/>
            <person name="Lage O.M."/>
            <person name="Pohl T."/>
            <person name="Merkel B.J."/>
            <person name="Hornburger P."/>
            <person name="Mueller R.-W."/>
            <person name="Bruemmer F."/>
            <person name="Labrenz M."/>
            <person name="Spormann A.M."/>
            <person name="Op Den Camp H."/>
            <person name="Overmann J."/>
            <person name="Amann R."/>
            <person name="Jetten M.S.M."/>
            <person name="Mascher T."/>
            <person name="Medema M.H."/>
            <person name="Devos D.P."/>
            <person name="Kaster A.-K."/>
            <person name="Ovreas L."/>
            <person name="Rohde M."/>
            <person name="Galperin M.Y."/>
            <person name="Jogler C."/>
        </authorList>
    </citation>
    <scope>NUCLEOTIDE SEQUENCE [LARGE SCALE GENOMIC DNA]</scope>
    <source>
        <strain evidence="3 4">CA54</strain>
    </source>
</reference>
<dbReference type="SUPFAM" id="SSF52540">
    <property type="entry name" value="P-loop containing nucleoside triphosphate hydrolases"/>
    <property type="match status" value="1"/>
</dbReference>
<dbReference type="EMBL" id="SJPP01000001">
    <property type="protein sequence ID" value="TWU13513.1"/>
    <property type="molecule type" value="Genomic_DNA"/>
</dbReference>
<feature type="domain" description="AAA+ ATPase" evidence="2">
    <location>
        <begin position="187"/>
        <end position="377"/>
    </location>
</feature>
<dbReference type="SMART" id="SM00382">
    <property type="entry name" value="AAA"/>
    <property type="match status" value="1"/>
</dbReference>
<evidence type="ECO:0000313" key="4">
    <source>
        <dbReference type="Proteomes" id="UP000320735"/>
    </source>
</evidence>
<keyword evidence="4" id="KW-1185">Reference proteome</keyword>
<evidence type="ECO:0000259" key="2">
    <source>
        <dbReference type="SMART" id="SM00382"/>
    </source>
</evidence>
<comment type="caution">
    <text evidence="3">The sequence shown here is derived from an EMBL/GenBank/DDBJ whole genome shotgun (WGS) entry which is preliminary data.</text>
</comment>
<dbReference type="Proteomes" id="UP000320735">
    <property type="component" value="Unassembled WGS sequence"/>
</dbReference>
<organism evidence="3 4">
    <name type="scientific">Symmachiella macrocystis</name>
    <dbReference type="NCBI Taxonomy" id="2527985"/>
    <lineage>
        <taxon>Bacteria</taxon>
        <taxon>Pseudomonadati</taxon>
        <taxon>Planctomycetota</taxon>
        <taxon>Planctomycetia</taxon>
        <taxon>Planctomycetales</taxon>
        <taxon>Planctomycetaceae</taxon>
        <taxon>Symmachiella</taxon>
    </lineage>
</organism>
<name>A0A5C6BMY8_9PLAN</name>
<dbReference type="InterPro" id="IPR036390">
    <property type="entry name" value="WH_DNA-bd_sf"/>
</dbReference>
<proteinExistence type="predicted"/>
<evidence type="ECO:0000313" key="3">
    <source>
        <dbReference type="EMBL" id="TWU13513.1"/>
    </source>
</evidence>
<dbReference type="OrthoDB" id="9783370at2"/>
<accession>A0A5C6BMY8</accession>
<dbReference type="SUPFAM" id="SSF46785">
    <property type="entry name" value="Winged helix' DNA-binding domain"/>
    <property type="match status" value="1"/>
</dbReference>
<gene>
    <name evidence="3" type="ORF">CA54_23480</name>
</gene>
<dbReference type="AlphaFoldDB" id="A0A5C6BMY8"/>
<dbReference type="InterPro" id="IPR036388">
    <property type="entry name" value="WH-like_DNA-bd_sf"/>
</dbReference>
<dbReference type="RefSeq" id="WP_146370827.1">
    <property type="nucleotide sequence ID" value="NZ_SJPP01000001.1"/>
</dbReference>
<evidence type="ECO:0000256" key="1">
    <source>
        <dbReference type="ARBA" id="ARBA00023125"/>
    </source>
</evidence>
<dbReference type="Gene3D" id="3.40.50.300">
    <property type="entry name" value="P-loop containing nucleotide triphosphate hydrolases"/>
    <property type="match status" value="1"/>
</dbReference>
<keyword evidence="1" id="KW-0238">DNA-binding</keyword>
<sequence>MVSSDMSTESLLASLFAEKGVAQPSASDAVAAATSPTDSEFIPEEPTTFEEADLHEAEVEALILKFLMNTASATGAEIAEQIKLPQKMIDPVLRRLKDEQQLVYKGMGSLNDYIHEITEIGAVRARRFSEKNTHFGSAPVSIKDYIAAIEAQSIDKDKPTVAKLQTAFAGLTLCDDLMRRVGRAIHSGRGLFLYGSPGNGKTSIAERITGAFGEHIWIPRVLNMYGEIVRLFDPSSHEELPANSNNGLENGIKVDRRWIKIRRPTIIVGGELTMDNLEMTKNRDSGISEAPVQLKSNCGTLLIDDFGRQRMSVAELLNRWIVPLEKRYDILSMASGRKVRVPFDQMIVFSTNLDPSDLVDEAFLRRIPYKIEAKDPTESQFRELFAEQAATWNIELPSGALEHLIEQHYKSPRRNMRFCHPRDILQQVRNLCEFEAQPRIANISALDAAVETYFGIMYGTEDWV</sequence>
<dbReference type="InterPro" id="IPR027417">
    <property type="entry name" value="P-loop_NTPase"/>
</dbReference>
<dbReference type="InterPro" id="IPR003593">
    <property type="entry name" value="AAA+_ATPase"/>
</dbReference>